<keyword evidence="1" id="KW-0863">Zinc-finger</keyword>
<evidence type="ECO:0000313" key="3">
    <source>
        <dbReference type="EMBL" id="CAG6760712.1"/>
    </source>
</evidence>
<dbReference type="InterPro" id="IPR013087">
    <property type="entry name" value="Znf_C2H2_type"/>
</dbReference>
<dbReference type="InterPro" id="IPR036236">
    <property type="entry name" value="Znf_C2H2_sf"/>
</dbReference>
<feature type="domain" description="C2H2-type" evidence="2">
    <location>
        <begin position="93"/>
        <end position="124"/>
    </location>
</feature>
<dbReference type="SUPFAM" id="SSF57667">
    <property type="entry name" value="beta-beta-alpha zinc fingers"/>
    <property type="match status" value="1"/>
</dbReference>
<dbReference type="Gene3D" id="3.30.160.60">
    <property type="entry name" value="Classic Zinc Finger"/>
    <property type="match status" value="1"/>
</dbReference>
<protein>
    <recommendedName>
        <fullName evidence="2">C2H2-type domain-containing protein</fullName>
    </recommendedName>
</protein>
<keyword evidence="1" id="KW-0479">Metal-binding</keyword>
<dbReference type="GO" id="GO:0008270">
    <property type="term" value="F:zinc ion binding"/>
    <property type="evidence" value="ECO:0007669"/>
    <property type="project" value="UniProtKB-KW"/>
</dbReference>
<reference evidence="3" key="1">
    <citation type="submission" date="2021-05" db="EMBL/GenBank/DDBJ databases">
        <authorList>
            <person name="Alioto T."/>
            <person name="Alioto T."/>
            <person name="Gomez Garrido J."/>
        </authorList>
    </citation>
    <scope>NUCLEOTIDE SEQUENCE</scope>
</reference>
<dbReference type="PROSITE" id="PS50157">
    <property type="entry name" value="ZINC_FINGER_C2H2_2"/>
    <property type="match status" value="1"/>
</dbReference>
<accession>A0A8D9A885</accession>
<name>A0A8D9A885_9HEMI</name>
<organism evidence="3">
    <name type="scientific">Cacopsylla melanoneura</name>
    <dbReference type="NCBI Taxonomy" id="428564"/>
    <lineage>
        <taxon>Eukaryota</taxon>
        <taxon>Metazoa</taxon>
        <taxon>Ecdysozoa</taxon>
        <taxon>Arthropoda</taxon>
        <taxon>Hexapoda</taxon>
        <taxon>Insecta</taxon>
        <taxon>Pterygota</taxon>
        <taxon>Neoptera</taxon>
        <taxon>Paraneoptera</taxon>
        <taxon>Hemiptera</taxon>
        <taxon>Sternorrhyncha</taxon>
        <taxon>Psylloidea</taxon>
        <taxon>Psyllidae</taxon>
        <taxon>Psyllinae</taxon>
        <taxon>Cacopsylla</taxon>
    </lineage>
</organism>
<proteinExistence type="predicted"/>
<evidence type="ECO:0000256" key="1">
    <source>
        <dbReference type="PROSITE-ProRule" id="PRU00042"/>
    </source>
</evidence>
<dbReference type="AlphaFoldDB" id="A0A8D9A885"/>
<keyword evidence="1" id="KW-0862">Zinc</keyword>
<evidence type="ECO:0000259" key="2">
    <source>
        <dbReference type="PROSITE" id="PS50157"/>
    </source>
</evidence>
<sequence length="129" mass="15035">MQHFLQNDVTLTLDFLLSHRCSNSHTPLSFSLPLISGAIPPLPTSVANFSPSFLWQLINTHQINYCLTCAKTYKYKHDLKRHVLYECTKEKNFHCEYCKKSYRRESYLKMHVCSYKKHHLGSVALNVSV</sequence>
<dbReference type="EMBL" id="HBUF01557386">
    <property type="protein sequence ID" value="CAG6760712.1"/>
    <property type="molecule type" value="Transcribed_RNA"/>
</dbReference>